<reference evidence="2 3" key="1">
    <citation type="submission" date="2019-09" db="EMBL/GenBank/DDBJ databases">
        <title>Polymorphobacter sp. isolated from a lake in China.</title>
        <authorList>
            <person name="Liu Z."/>
        </authorList>
    </citation>
    <scope>NUCLEOTIDE SEQUENCE [LARGE SCALE GENOMIC DNA]</scope>
    <source>
        <strain evidence="2 3">D40P</strain>
    </source>
</reference>
<dbReference type="AlphaFoldDB" id="A0A7C9KXU5"/>
<organism evidence="2 3">
    <name type="scientific">Sandarakinorhabdus fusca</name>
    <dbReference type="NCBI Taxonomy" id="1439888"/>
    <lineage>
        <taxon>Bacteria</taxon>
        <taxon>Pseudomonadati</taxon>
        <taxon>Pseudomonadota</taxon>
        <taxon>Alphaproteobacteria</taxon>
        <taxon>Sphingomonadales</taxon>
        <taxon>Sphingosinicellaceae</taxon>
        <taxon>Sandarakinorhabdus</taxon>
    </lineage>
</organism>
<feature type="region of interest" description="Disordered" evidence="1">
    <location>
        <begin position="1"/>
        <end position="75"/>
    </location>
</feature>
<evidence type="ECO:0000313" key="2">
    <source>
        <dbReference type="EMBL" id="MQT16148.1"/>
    </source>
</evidence>
<name>A0A7C9KXU5_9SPHN</name>
<protein>
    <submittedName>
        <fullName evidence="2">Uncharacterized protein</fullName>
    </submittedName>
</protein>
<comment type="caution">
    <text evidence="2">The sequence shown here is derived from an EMBL/GenBank/DDBJ whole genome shotgun (WGS) entry which is preliminary data.</text>
</comment>
<dbReference type="Proteomes" id="UP000481327">
    <property type="component" value="Unassembled WGS sequence"/>
</dbReference>
<evidence type="ECO:0000256" key="1">
    <source>
        <dbReference type="SAM" id="MobiDB-lite"/>
    </source>
</evidence>
<keyword evidence="3" id="KW-1185">Reference proteome</keyword>
<sequence>MNSSDDKNGAEPAETQGTAVRRALNNTPKRDIDRWQNFSKADTAELADDPAAPEDAVLPKAGLARNGGLVDDETR</sequence>
<proteinExistence type="predicted"/>
<dbReference type="EMBL" id="WIOL01000001">
    <property type="protein sequence ID" value="MQT16148.1"/>
    <property type="molecule type" value="Genomic_DNA"/>
</dbReference>
<evidence type="ECO:0000313" key="3">
    <source>
        <dbReference type="Proteomes" id="UP000481327"/>
    </source>
</evidence>
<gene>
    <name evidence="2" type="ORF">F3168_02595</name>
</gene>
<accession>A0A7C9KXU5</accession>
<dbReference type="RefSeq" id="WP_152576579.1">
    <property type="nucleotide sequence ID" value="NZ_JAATJI010000001.1"/>
</dbReference>